<dbReference type="CDD" id="cd01335">
    <property type="entry name" value="Radical_SAM"/>
    <property type="match status" value="1"/>
</dbReference>
<feature type="binding site" evidence="16">
    <location>
        <position position="181"/>
    </location>
    <ligand>
        <name>S-adenosyl-L-methionine</name>
        <dbReference type="ChEBI" id="CHEBI:59789"/>
        <label>2</label>
    </ligand>
</feature>
<dbReference type="UniPathway" id="UPA00251">
    <property type="reaction ID" value="UER00323"/>
</dbReference>
<comment type="cofactor">
    <cofactor evidence="15 17">
        <name>[4Fe-4S] cluster</name>
        <dbReference type="ChEBI" id="CHEBI:49883"/>
    </cofactor>
    <text evidence="15 17">Binds 1 [4Fe-4S] cluster. The cluster is coordinated with 3 cysteines and an exchangeable S-adenosyl-L-methionine.</text>
</comment>
<sequence>MSRASEKYNLAVPRYTSYPPVPHWNVEGFNTQLALSRFVDEVERKGELSLYFHLPFCEALCTYCGCNKRITKNHKVEQPYIDNIVSEWKMYLNLLKGIDFKISGIHLGGGTPTFFNPENLTSMLEQVLDGQTKSDDFAFSFEGHPANTKREHLEALYNLGFRRMSLGIQDFDPKVQKAIHRWQSVEQVRQCVDDARAIGYNSINFDLIYGLPFQTIEGLDNTFTEVTKMLPERIAFYSYAHVPWVSKSQRAYDENDLPKPNEKTALYQLGCDMLNKAGYVDVGMDHFVLPGDELFEAREERHLHRNFMGYTHDRETLQLGLGVSSISDAFGAYWQNEKVVEDWAARIEAGELPIFKGHLMSHDQIEVRERILKLSCYFRLKERDLLKAMQMDSDLQKKLFSFVTDGLITIDSRGLKVTAKGKAIVRVVCAAFDPGMAVMREGVFSKAV</sequence>
<proteinExistence type="inferred from homology"/>
<dbReference type="PIRSF" id="PIRSF000167">
    <property type="entry name" value="HemN"/>
    <property type="match status" value="1"/>
</dbReference>
<feature type="binding site" evidence="16">
    <location>
        <position position="206"/>
    </location>
    <ligand>
        <name>S-adenosyl-L-methionine</name>
        <dbReference type="ChEBI" id="CHEBI:59789"/>
        <label>2</label>
    </ligand>
</feature>
<comment type="function">
    <text evidence="13">Involved in the heme biosynthesis. Catalyzes the anaerobic oxidative decarboxylation of propionate groups of rings A and B of coproporphyrinogen III to yield the vinyl groups in protoporphyrinogen IX.</text>
</comment>
<dbReference type="InterPro" id="IPR058240">
    <property type="entry name" value="rSAM_sf"/>
</dbReference>
<evidence type="ECO:0000256" key="12">
    <source>
        <dbReference type="ARBA" id="ARBA00023244"/>
    </source>
</evidence>
<dbReference type="GO" id="GO:0006782">
    <property type="term" value="P:protoporphyrinogen IX biosynthetic process"/>
    <property type="evidence" value="ECO:0007669"/>
    <property type="project" value="UniProtKB-UniPathway"/>
</dbReference>
<dbReference type="InterPro" id="IPR004558">
    <property type="entry name" value="Coprogen_oxidase_HemN"/>
</dbReference>
<evidence type="ECO:0000256" key="11">
    <source>
        <dbReference type="ARBA" id="ARBA00023014"/>
    </source>
</evidence>
<dbReference type="PANTHER" id="PTHR13932:SF6">
    <property type="entry name" value="OXYGEN-INDEPENDENT COPROPORPHYRINOGEN III OXIDASE"/>
    <property type="match status" value="1"/>
</dbReference>
<keyword evidence="10 15" id="KW-0408">Iron</keyword>
<evidence type="ECO:0000256" key="15">
    <source>
        <dbReference type="PIRNR" id="PIRNR000167"/>
    </source>
</evidence>
<dbReference type="EC" id="1.3.98.3" evidence="15"/>
<feature type="binding site" evidence="16">
    <location>
        <position position="326"/>
    </location>
    <ligand>
        <name>S-adenosyl-L-methionine</name>
        <dbReference type="ChEBI" id="CHEBI:59789"/>
        <label>1</label>
    </ligand>
</feature>
<evidence type="ECO:0000256" key="6">
    <source>
        <dbReference type="ARBA" id="ARBA00022490"/>
    </source>
</evidence>
<evidence type="ECO:0000256" key="1">
    <source>
        <dbReference type="ARBA" id="ARBA00004496"/>
    </source>
</evidence>
<comment type="pathway">
    <text evidence="2 15">Porphyrin-containing compound metabolism; protoporphyrin-IX biosynthesis; protoporphyrinogen-IX from coproporphyrinogen-III (AdoMet route): step 1/1.</text>
</comment>
<dbReference type="SFLD" id="SFLDG01082">
    <property type="entry name" value="B12-binding_domain_containing"/>
    <property type="match status" value="1"/>
</dbReference>
<dbReference type="Proteomes" id="UP000468650">
    <property type="component" value="Unassembled WGS sequence"/>
</dbReference>
<evidence type="ECO:0000256" key="17">
    <source>
        <dbReference type="PIRSR" id="PIRSR000167-2"/>
    </source>
</evidence>
<feature type="binding site" evidence="16">
    <location>
        <position position="169"/>
    </location>
    <ligand>
        <name>S-adenosyl-L-methionine</name>
        <dbReference type="ChEBI" id="CHEBI:59789"/>
        <label>2</label>
    </ligand>
</feature>
<dbReference type="InterPro" id="IPR006638">
    <property type="entry name" value="Elp3/MiaA/NifB-like_rSAM"/>
</dbReference>
<evidence type="ECO:0000256" key="7">
    <source>
        <dbReference type="ARBA" id="ARBA00022691"/>
    </source>
</evidence>
<feature type="domain" description="Radical SAM core" evidence="18">
    <location>
        <begin position="42"/>
        <end position="277"/>
    </location>
</feature>
<evidence type="ECO:0000256" key="8">
    <source>
        <dbReference type="ARBA" id="ARBA00022723"/>
    </source>
</evidence>
<comment type="catalytic activity">
    <reaction evidence="14 15">
        <text>coproporphyrinogen III + 2 S-adenosyl-L-methionine = protoporphyrinogen IX + 2 5'-deoxyadenosine + 2 L-methionine + 2 CO2</text>
        <dbReference type="Rhea" id="RHEA:15425"/>
        <dbReference type="ChEBI" id="CHEBI:16526"/>
        <dbReference type="ChEBI" id="CHEBI:17319"/>
        <dbReference type="ChEBI" id="CHEBI:57307"/>
        <dbReference type="ChEBI" id="CHEBI:57309"/>
        <dbReference type="ChEBI" id="CHEBI:57844"/>
        <dbReference type="ChEBI" id="CHEBI:59789"/>
        <dbReference type="EC" id="1.3.98.3"/>
    </reaction>
</comment>
<feature type="binding site" evidence="16">
    <location>
        <position position="109"/>
    </location>
    <ligand>
        <name>S-adenosyl-L-methionine</name>
        <dbReference type="ChEBI" id="CHEBI:59789"/>
        <label>1</label>
    </ligand>
</feature>
<keyword evidence="20" id="KW-1185">Reference proteome</keyword>
<dbReference type="OrthoDB" id="9808022at2"/>
<comment type="similarity">
    <text evidence="3 15">Belongs to the anaerobic coproporphyrinogen-III oxidase family.</text>
</comment>
<evidence type="ECO:0000256" key="9">
    <source>
        <dbReference type="ARBA" id="ARBA00023002"/>
    </source>
</evidence>
<feature type="binding site" evidence="16">
    <location>
        <position position="142"/>
    </location>
    <ligand>
        <name>S-adenosyl-L-methionine</name>
        <dbReference type="ChEBI" id="CHEBI:59789"/>
        <label>1</label>
    </ligand>
</feature>
<dbReference type="EMBL" id="WBVO01000004">
    <property type="protein sequence ID" value="KAB2810331.1"/>
    <property type="molecule type" value="Genomic_DNA"/>
</dbReference>
<accession>A0A6N6RJ25</accession>
<dbReference type="SMART" id="SM00729">
    <property type="entry name" value="Elp3"/>
    <property type="match status" value="1"/>
</dbReference>
<evidence type="ECO:0000256" key="3">
    <source>
        <dbReference type="ARBA" id="ARBA00005493"/>
    </source>
</evidence>
<comment type="subcellular location">
    <subcellularLocation>
        <location evidence="1 15">Cytoplasm</location>
    </subcellularLocation>
</comment>
<dbReference type="SUPFAM" id="SSF102114">
    <property type="entry name" value="Radical SAM enzymes"/>
    <property type="match status" value="1"/>
</dbReference>
<evidence type="ECO:0000256" key="4">
    <source>
        <dbReference type="ARBA" id="ARBA00011245"/>
    </source>
</evidence>
<feature type="binding site" evidence="16">
    <location>
        <begin position="63"/>
        <end position="65"/>
    </location>
    <ligand>
        <name>S-adenosyl-L-methionine</name>
        <dbReference type="ChEBI" id="CHEBI:59789"/>
        <label>2</label>
    </ligand>
</feature>
<reference evidence="19 20" key="1">
    <citation type="submission" date="2019-09" db="EMBL/GenBank/DDBJ databases">
        <title>Genomes of family Cryomorphaceae.</title>
        <authorList>
            <person name="Bowman J.P."/>
        </authorList>
    </citation>
    <scope>NUCLEOTIDE SEQUENCE [LARGE SCALE GENOMIC DNA]</scope>
    <source>
        <strain evidence="19 20">LMG 25704</strain>
    </source>
</reference>
<dbReference type="SFLD" id="SFLDG01065">
    <property type="entry name" value="anaerobic_coproporphyrinogen-I"/>
    <property type="match status" value="1"/>
</dbReference>
<dbReference type="GO" id="GO:0046872">
    <property type="term" value="F:metal ion binding"/>
    <property type="evidence" value="ECO:0007669"/>
    <property type="project" value="UniProtKB-KW"/>
</dbReference>
<dbReference type="NCBIfam" id="TIGR00538">
    <property type="entry name" value="hemN"/>
    <property type="match status" value="1"/>
</dbReference>
<feature type="binding site" evidence="17">
    <location>
        <position position="57"/>
    </location>
    <ligand>
        <name>[4Fe-4S] cluster</name>
        <dbReference type="ChEBI" id="CHEBI:49883"/>
        <note>4Fe-4S-S-AdoMet</note>
    </ligand>
</feature>
<evidence type="ECO:0000256" key="2">
    <source>
        <dbReference type="ARBA" id="ARBA00004785"/>
    </source>
</evidence>
<protein>
    <recommendedName>
        <fullName evidence="15">Coproporphyrinogen-III oxidase</fullName>
        <ecNumber evidence="15">1.3.98.3</ecNumber>
    </recommendedName>
</protein>
<keyword evidence="7 15" id="KW-0949">S-adenosyl-L-methionine</keyword>
<evidence type="ECO:0000256" key="14">
    <source>
        <dbReference type="ARBA" id="ARBA00048321"/>
    </source>
</evidence>
<feature type="binding site" evidence="16">
    <location>
        <position position="51"/>
    </location>
    <ligand>
        <name>S-adenosyl-L-methionine</name>
        <dbReference type="ChEBI" id="CHEBI:59789"/>
        <label>1</label>
    </ligand>
</feature>
<dbReference type="Gene3D" id="1.10.10.920">
    <property type="match status" value="1"/>
</dbReference>
<feature type="binding site" evidence="17">
    <location>
        <position position="61"/>
    </location>
    <ligand>
        <name>[4Fe-4S] cluster</name>
        <dbReference type="ChEBI" id="CHEBI:49883"/>
        <note>4Fe-4S-S-AdoMet</note>
    </ligand>
</feature>
<comment type="subunit">
    <text evidence="4">Monomer.</text>
</comment>
<evidence type="ECO:0000256" key="10">
    <source>
        <dbReference type="ARBA" id="ARBA00023004"/>
    </source>
</evidence>
<dbReference type="InterPro" id="IPR034505">
    <property type="entry name" value="Coproporphyrinogen-III_oxidase"/>
</dbReference>
<evidence type="ECO:0000259" key="18">
    <source>
        <dbReference type="PROSITE" id="PS51918"/>
    </source>
</evidence>
<dbReference type="SFLD" id="SFLDS00029">
    <property type="entry name" value="Radical_SAM"/>
    <property type="match status" value="1"/>
</dbReference>
<dbReference type="Pfam" id="PF04055">
    <property type="entry name" value="Radical_SAM"/>
    <property type="match status" value="1"/>
</dbReference>
<evidence type="ECO:0000313" key="20">
    <source>
        <dbReference type="Proteomes" id="UP000468650"/>
    </source>
</evidence>
<dbReference type="AlphaFoldDB" id="A0A6N6RJ25"/>
<dbReference type="InterPro" id="IPR007197">
    <property type="entry name" value="rSAM"/>
</dbReference>
<keyword evidence="11 15" id="KW-0411">Iron-sulfur</keyword>
<keyword evidence="8 15" id="KW-0479">Metal-binding</keyword>
<evidence type="ECO:0000256" key="13">
    <source>
        <dbReference type="ARBA" id="ARBA00024295"/>
    </source>
</evidence>
<keyword evidence="5 15" id="KW-0004">4Fe-4S</keyword>
<keyword evidence="12 15" id="KW-0627">Porphyrin biosynthesis</keyword>
<dbReference type="GO" id="GO:0004109">
    <property type="term" value="F:coproporphyrinogen oxidase activity"/>
    <property type="evidence" value="ECO:0007669"/>
    <property type="project" value="InterPro"/>
</dbReference>
<evidence type="ECO:0000256" key="5">
    <source>
        <dbReference type="ARBA" id="ARBA00022485"/>
    </source>
</evidence>
<feature type="binding site" evidence="16">
    <location>
        <begin position="110"/>
        <end position="111"/>
    </location>
    <ligand>
        <name>S-adenosyl-L-methionine</name>
        <dbReference type="ChEBI" id="CHEBI:59789"/>
        <label>2</label>
    </ligand>
</feature>
<feature type="binding site" evidence="16">
    <location>
        <position position="240"/>
    </location>
    <ligand>
        <name>S-adenosyl-L-methionine</name>
        <dbReference type="ChEBI" id="CHEBI:59789"/>
        <label>2</label>
    </ligand>
</feature>
<gene>
    <name evidence="19" type="primary">hemN</name>
    <name evidence="19" type="ORF">F8C67_07020</name>
</gene>
<evidence type="ECO:0000313" key="19">
    <source>
        <dbReference type="EMBL" id="KAB2810331.1"/>
    </source>
</evidence>
<evidence type="ECO:0000256" key="16">
    <source>
        <dbReference type="PIRSR" id="PIRSR000167-1"/>
    </source>
</evidence>
<feature type="binding site" evidence="17">
    <location>
        <position position="64"/>
    </location>
    <ligand>
        <name>[4Fe-4S] cluster</name>
        <dbReference type="ChEBI" id="CHEBI:49883"/>
        <note>4Fe-4S-S-AdoMet</note>
    </ligand>
</feature>
<keyword evidence="6 15" id="KW-0963">Cytoplasm</keyword>
<dbReference type="PROSITE" id="PS51918">
    <property type="entry name" value="RADICAL_SAM"/>
    <property type="match status" value="1"/>
</dbReference>
<keyword evidence="9 15" id="KW-0560">Oxidoreductase</keyword>
<dbReference type="GO" id="GO:0005737">
    <property type="term" value="C:cytoplasm"/>
    <property type="evidence" value="ECO:0007669"/>
    <property type="project" value="UniProtKB-SubCell"/>
</dbReference>
<organism evidence="19 20">
    <name type="scientific">Phaeocystidibacter luteus</name>
    <dbReference type="NCBI Taxonomy" id="911197"/>
    <lineage>
        <taxon>Bacteria</taxon>
        <taxon>Pseudomonadati</taxon>
        <taxon>Bacteroidota</taxon>
        <taxon>Flavobacteriia</taxon>
        <taxon>Flavobacteriales</taxon>
        <taxon>Phaeocystidibacteraceae</taxon>
        <taxon>Phaeocystidibacter</taxon>
    </lineage>
</organism>
<comment type="caution">
    <text evidence="19">The sequence shown here is derived from an EMBL/GenBank/DDBJ whole genome shotgun (WGS) entry which is preliminary data.</text>
</comment>
<name>A0A6N6RJ25_9FLAO</name>
<dbReference type="GO" id="GO:0051539">
    <property type="term" value="F:4 iron, 4 sulfur cluster binding"/>
    <property type="evidence" value="ECO:0007669"/>
    <property type="project" value="UniProtKB-KW"/>
</dbReference>
<dbReference type="PANTHER" id="PTHR13932">
    <property type="entry name" value="COPROPORPHYRINIGEN III OXIDASE"/>
    <property type="match status" value="1"/>
</dbReference>
<dbReference type="InterPro" id="IPR023404">
    <property type="entry name" value="rSAM_horseshoe"/>
</dbReference>
<dbReference type="RefSeq" id="WP_151667120.1">
    <property type="nucleotide sequence ID" value="NZ_WBVO01000004.1"/>
</dbReference>
<dbReference type="Gene3D" id="3.80.30.20">
    <property type="entry name" value="tm_1862 like domain"/>
    <property type="match status" value="1"/>
</dbReference>
<dbReference type="GO" id="GO:0051989">
    <property type="term" value="F:coproporphyrinogen dehydrogenase activity"/>
    <property type="evidence" value="ECO:0007669"/>
    <property type="project" value="UniProtKB-EC"/>
</dbReference>